<accession>A0A1I1PET9</accession>
<dbReference type="Proteomes" id="UP000182192">
    <property type="component" value="Unassembled WGS sequence"/>
</dbReference>
<keyword evidence="1" id="KW-0472">Membrane</keyword>
<dbReference type="EMBL" id="FOKQ01000032">
    <property type="protein sequence ID" value="SFD06158.1"/>
    <property type="molecule type" value="Genomic_DNA"/>
</dbReference>
<sequence length="103" mass="11061">MKEQNAKPSWKGCIIFGIINILLVLLCTKLNIMLVSTVMMLLIIVGAAVSAKSVKEDHDAGYKLSAVGCAIGVLLNFGAGVLYVVNILMGLVNMIMKFITTVF</sequence>
<evidence type="ECO:0008006" key="4">
    <source>
        <dbReference type="Google" id="ProtNLM"/>
    </source>
</evidence>
<dbReference type="RefSeq" id="WP_074962793.1">
    <property type="nucleotide sequence ID" value="NZ_FOKQ01000032.1"/>
</dbReference>
<name>A0A1I1PET9_RUMAL</name>
<evidence type="ECO:0000313" key="2">
    <source>
        <dbReference type="EMBL" id="SFD06158.1"/>
    </source>
</evidence>
<proteinExistence type="predicted"/>
<feature type="transmembrane region" description="Helical" evidence="1">
    <location>
        <begin position="65"/>
        <end position="89"/>
    </location>
</feature>
<protein>
    <recommendedName>
        <fullName evidence="4">DUF4190 domain-containing protein</fullName>
    </recommendedName>
</protein>
<keyword evidence="1" id="KW-0812">Transmembrane</keyword>
<evidence type="ECO:0000313" key="3">
    <source>
        <dbReference type="Proteomes" id="UP000182192"/>
    </source>
</evidence>
<reference evidence="2 3" key="1">
    <citation type="submission" date="2016-10" db="EMBL/GenBank/DDBJ databases">
        <authorList>
            <person name="de Groot N.N."/>
        </authorList>
    </citation>
    <scope>NUCLEOTIDE SEQUENCE [LARGE SCALE GENOMIC DNA]</scope>
    <source>
        <strain evidence="2 3">AR67</strain>
    </source>
</reference>
<feature type="transmembrane region" description="Helical" evidence="1">
    <location>
        <begin position="12"/>
        <end position="45"/>
    </location>
</feature>
<organism evidence="2 3">
    <name type="scientific">Ruminococcus albus</name>
    <dbReference type="NCBI Taxonomy" id="1264"/>
    <lineage>
        <taxon>Bacteria</taxon>
        <taxon>Bacillati</taxon>
        <taxon>Bacillota</taxon>
        <taxon>Clostridia</taxon>
        <taxon>Eubacteriales</taxon>
        <taxon>Oscillospiraceae</taxon>
        <taxon>Ruminococcus</taxon>
    </lineage>
</organism>
<dbReference type="AlphaFoldDB" id="A0A1I1PET9"/>
<evidence type="ECO:0000256" key="1">
    <source>
        <dbReference type="SAM" id="Phobius"/>
    </source>
</evidence>
<dbReference type="OrthoDB" id="9838726at2"/>
<gene>
    <name evidence="2" type="ORF">SAMN02910406_02993</name>
</gene>
<keyword evidence="1" id="KW-1133">Transmembrane helix</keyword>